<reference evidence="2" key="1">
    <citation type="journal article" date="2019" name="Int. J. Syst. Evol. Microbiol.">
        <title>The Global Catalogue of Microorganisms (GCM) 10K type strain sequencing project: providing services to taxonomists for standard genome sequencing and annotation.</title>
        <authorList>
            <consortium name="The Broad Institute Genomics Platform"/>
            <consortium name="The Broad Institute Genome Sequencing Center for Infectious Disease"/>
            <person name="Wu L."/>
            <person name="Ma J."/>
        </authorList>
    </citation>
    <scope>NUCLEOTIDE SEQUENCE [LARGE SCALE GENOMIC DNA]</scope>
    <source>
        <strain evidence="2">JCM 31696</strain>
    </source>
</reference>
<dbReference type="Proteomes" id="UP001597083">
    <property type="component" value="Unassembled WGS sequence"/>
</dbReference>
<keyword evidence="2" id="KW-1185">Reference proteome</keyword>
<evidence type="ECO:0000313" key="1">
    <source>
        <dbReference type="EMBL" id="MFD0856046.1"/>
    </source>
</evidence>
<dbReference type="GO" id="GO:0016787">
    <property type="term" value="F:hydrolase activity"/>
    <property type="evidence" value="ECO:0007669"/>
    <property type="project" value="UniProtKB-KW"/>
</dbReference>
<proteinExistence type="predicted"/>
<organism evidence="1 2">
    <name type="scientific">Actinomadura adrarensis</name>
    <dbReference type="NCBI Taxonomy" id="1819600"/>
    <lineage>
        <taxon>Bacteria</taxon>
        <taxon>Bacillati</taxon>
        <taxon>Actinomycetota</taxon>
        <taxon>Actinomycetes</taxon>
        <taxon>Streptosporangiales</taxon>
        <taxon>Thermomonosporaceae</taxon>
        <taxon>Actinomadura</taxon>
    </lineage>
</organism>
<keyword evidence="1" id="KW-0378">Hydrolase</keyword>
<name>A0ABW3CNV2_9ACTN</name>
<protein>
    <submittedName>
        <fullName evidence="1">Alpha/beta hydrolase</fullName>
    </submittedName>
</protein>
<evidence type="ECO:0000313" key="2">
    <source>
        <dbReference type="Proteomes" id="UP001597083"/>
    </source>
</evidence>
<feature type="non-terminal residue" evidence="1">
    <location>
        <position position="1"/>
    </location>
</feature>
<accession>A0ABW3CNV2</accession>
<gene>
    <name evidence="1" type="ORF">ACFQ07_27650</name>
</gene>
<dbReference type="EMBL" id="JBHTIR010003928">
    <property type="protein sequence ID" value="MFD0856046.1"/>
    <property type="molecule type" value="Genomic_DNA"/>
</dbReference>
<sequence length="70" mass="7203">ADRPGHPELRSRSLSITVGARSASGDGVPALSARTPAGRLGFTSITFPGDHRGLMTYAVACADIVHTVLS</sequence>
<comment type="caution">
    <text evidence="1">The sequence shown here is derived from an EMBL/GenBank/DDBJ whole genome shotgun (WGS) entry which is preliminary data.</text>
</comment>